<dbReference type="Pfam" id="PF21857">
    <property type="entry name" value="DUF6913"/>
    <property type="match status" value="1"/>
</dbReference>
<name>A4CLV5_ROBBH</name>
<dbReference type="OrthoDB" id="1430532at2"/>
<dbReference type="InterPro" id="IPR054207">
    <property type="entry name" value="DUF6913"/>
</dbReference>
<dbReference type="AlphaFoldDB" id="A4CLV5"/>
<keyword evidence="2" id="KW-1185">Reference proteome</keyword>
<dbReference type="KEGG" id="rbi:RB2501_16039"/>
<dbReference type="EMBL" id="CP001712">
    <property type="protein sequence ID" value="EAR15854.1"/>
    <property type="molecule type" value="Genomic_DNA"/>
</dbReference>
<accession>A4CLV5</accession>
<protein>
    <submittedName>
        <fullName evidence="1">Uncharacterized protein</fullName>
    </submittedName>
</protein>
<reference evidence="1 2" key="1">
    <citation type="journal article" date="2009" name="J. Bacteriol.">
        <title>Complete genome sequence of Robiginitalea biformata HTCC2501.</title>
        <authorList>
            <person name="Oh H.M."/>
            <person name="Giovannoni S.J."/>
            <person name="Lee K."/>
            <person name="Ferriera S."/>
            <person name="Johnson J."/>
            <person name="Cho J.C."/>
        </authorList>
    </citation>
    <scope>NUCLEOTIDE SEQUENCE [LARGE SCALE GENOMIC DNA]</scope>
    <source>
        <strain evidence="2">ATCC BAA-864 / HTCC2501 / KCTC 12146</strain>
    </source>
</reference>
<organism evidence="1 2">
    <name type="scientific">Robiginitalea biformata (strain ATCC BAA-864 / DSM 15991 / KCTC 12146 / HTCC2501)</name>
    <dbReference type="NCBI Taxonomy" id="313596"/>
    <lineage>
        <taxon>Bacteria</taxon>
        <taxon>Pseudomonadati</taxon>
        <taxon>Bacteroidota</taxon>
        <taxon>Flavobacteriia</taxon>
        <taxon>Flavobacteriales</taxon>
        <taxon>Flavobacteriaceae</taxon>
        <taxon>Robiginitalea</taxon>
    </lineage>
</organism>
<dbReference type="STRING" id="313596.RB2501_16039"/>
<proteinExistence type="predicted"/>
<dbReference type="HOGENOM" id="CLU_129255_0_0_10"/>
<evidence type="ECO:0000313" key="1">
    <source>
        <dbReference type="EMBL" id="EAR15854.1"/>
    </source>
</evidence>
<sequence length="177" mass="20656">MFKGLKDKFKYKSGVKYLREEMSRDRPAPERKRGVQAIAIIADLDTFDRAEVFFDLIEAFGLRPNAIKVIGYRRFYDTNSPYATPVFSDKDLGWNGEIANSYALEFLSREYDILINYFSEDNLPMQLMSVKTRARMRVGFAGLDPAFNDLIFDCDMQDFGLFKKEMKKYLEVMNELV</sequence>
<dbReference type="Proteomes" id="UP000009049">
    <property type="component" value="Chromosome"/>
</dbReference>
<dbReference type="eggNOG" id="ENOG503327W">
    <property type="taxonomic scope" value="Bacteria"/>
</dbReference>
<evidence type="ECO:0000313" key="2">
    <source>
        <dbReference type="Proteomes" id="UP000009049"/>
    </source>
</evidence>
<gene>
    <name evidence="1" type="ordered locus">RB2501_16039</name>
</gene>
<dbReference type="RefSeq" id="WP_015755169.1">
    <property type="nucleotide sequence ID" value="NC_013222.1"/>
</dbReference>